<organism evidence="1 2">
    <name type="scientific">Aspergillus terreus</name>
    <dbReference type="NCBI Taxonomy" id="33178"/>
    <lineage>
        <taxon>Eukaryota</taxon>
        <taxon>Fungi</taxon>
        <taxon>Dikarya</taxon>
        <taxon>Ascomycota</taxon>
        <taxon>Pezizomycotina</taxon>
        <taxon>Eurotiomycetes</taxon>
        <taxon>Eurotiomycetidae</taxon>
        <taxon>Eurotiales</taxon>
        <taxon>Aspergillaceae</taxon>
        <taxon>Aspergillus</taxon>
        <taxon>Aspergillus subgen. Circumdati</taxon>
    </lineage>
</organism>
<gene>
    <name evidence="1" type="ORF">ATEIFO6365_0005062100</name>
</gene>
<name>A0A5M3Z2B8_ASPTE</name>
<sequence>MDSSNAGLAPAGHEFITFTGYGKGSTANRARFLVDPESERYRMLLHGHIASGRALAPVSLYIKLVTRAALMLHPDTNAHRTHASRMEGLQMRTLTRLDAGKYIVLHLATVPGLSP</sequence>
<dbReference type="AlphaFoldDB" id="A0A5M3Z2B8"/>
<proteinExistence type="predicted"/>
<protein>
    <submittedName>
        <fullName evidence="1">Polyketide synthase</fullName>
    </submittedName>
</protein>
<evidence type="ECO:0000313" key="2">
    <source>
        <dbReference type="Proteomes" id="UP000452235"/>
    </source>
</evidence>
<comment type="caution">
    <text evidence="1">The sequence shown here is derived from an EMBL/GenBank/DDBJ whole genome shotgun (WGS) entry which is preliminary data.</text>
</comment>
<dbReference type="EMBL" id="BLJY01000005">
    <property type="protein sequence ID" value="GFF16431.1"/>
    <property type="molecule type" value="Genomic_DNA"/>
</dbReference>
<accession>A0A5M3Z2B8</accession>
<dbReference type="Proteomes" id="UP000452235">
    <property type="component" value="Unassembled WGS sequence"/>
</dbReference>
<keyword evidence="2" id="KW-1185">Reference proteome</keyword>
<evidence type="ECO:0000313" key="1">
    <source>
        <dbReference type="EMBL" id="GFF16431.1"/>
    </source>
</evidence>
<reference evidence="1 2" key="1">
    <citation type="submission" date="2020-01" db="EMBL/GenBank/DDBJ databases">
        <title>Aspergillus terreus IFO 6365 whole genome shotgun sequence.</title>
        <authorList>
            <person name="Kanamasa S."/>
            <person name="Takahashi H."/>
        </authorList>
    </citation>
    <scope>NUCLEOTIDE SEQUENCE [LARGE SCALE GENOMIC DNA]</scope>
    <source>
        <strain evidence="1 2">IFO 6365</strain>
    </source>
</reference>